<gene>
    <name evidence="2" type="ORF">GCM10009789_52700</name>
</gene>
<dbReference type="Pfam" id="PF01063">
    <property type="entry name" value="Aminotran_4"/>
    <property type="match status" value="1"/>
</dbReference>
<evidence type="ECO:0000256" key="1">
    <source>
        <dbReference type="ARBA" id="ARBA00009320"/>
    </source>
</evidence>
<comment type="similarity">
    <text evidence="1">Belongs to the class-IV pyridoxal-phosphate-dependent aminotransferase family.</text>
</comment>
<accession>A0ABN2E058</accession>
<comment type="caution">
    <text evidence="2">The sequence shown here is derived from an EMBL/GenBank/DDBJ whole genome shotgun (WGS) entry which is preliminary data.</text>
</comment>
<evidence type="ECO:0008006" key="4">
    <source>
        <dbReference type="Google" id="ProtNLM"/>
    </source>
</evidence>
<name>A0ABN2E058_9ACTN</name>
<dbReference type="InterPro" id="IPR050571">
    <property type="entry name" value="Class-IV_PLP-Dep_Aminotrnsfr"/>
</dbReference>
<dbReference type="InterPro" id="IPR036038">
    <property type="entry name" value="Aminotransferase-like"/>
</dbReference>
<reference evidence="2 3" key="1">
    <citation type="journal article" date="2019" name="Int. J. Syst. Evol. Microbiol.">
        <title>The Global Catalogue of Microorganisms (GCM) 10K type strain sequencing project: providing services to taxonomists for standard genome sequencing and annotation.</title>
        <authorList>
            <consortium name="The Broad Institute Genomics Platform"/>
            <consortium name="The Broad Institute Genome Sequencing Center for Infectious Disease"/>
            <person name="Wu L."/>
            <person name="Ma J."/>
        </authorList>
    </citation>
    <scope>NUCLEOTIDE SEQUENCE [LARGE SCALE GENOMIC DNA]</scope>
    <source>
        <strain evidence="2 3">JCM 14969</strain>
    </source>
</reference>
<organism evidence="2 3">
    <name type="scientific">Kribbella sancticallisti</name>
    <dbReference type="NCBI Taxonomy" id="460087"/>
    <lineage>
        <taxon>Bacteria</taxon>
        <taxon>Bacillati</taxon>
        <taxon>Actinomycetota</taxon>
        <taxon>Actinomycetes</taxon>
        <taxon>Propionibacteriales</taxon>
        <taxon>Kribbellaceae</taxon>
        <taxon>Kribbella</taxon>
    </lineage>
</organism>
<evidence type="ECO:0000313" key="2">
    <source>
        <dbReference type="EMBL" id="GAA1592074.1"/>
    </source>
</evidence>
<dbReference type="RefSeq" id="WP_344218435.1">
    <property type="nucleotide sequence ID" value="NZ_BAAAOS010000038.1"/>
</dbReference>
<proteinExistence type="inferred from homology"/>
<dbReference type="EMBL" id="BAAAOS010000038">
    <property type="protein sequence ID" value="GAA1592074.1"/>
    <property type="molecule type" value="Genomic_DNA"/>
</dbReference>
<sequence length="231" mass="25196">MTSLQVADSFLVAGGKVRGLELHRERFTTSCTALGVEAGAFFDDQVGRFPGFGRWFPRFELASTGDLAVQLRPAPPQGDRIRASVRRDPRTNPRVKGPDLEVLAELRAEAASTDRADEVLLVDEDGIALEGAYSALVWWEGDTLCVPPSTLPILPSVTAHLLRNLAVERGTEVSERPRTAAELADADEVWLVNALHGIRPVHAWHSDPIDPLPLSVAASWQRSLLDLAKPI</sequence>
<dbReference type="SUPFAM" id="SSF56752">
    <property type="entry name" value="D-aminoacid aminotransferase-like PLP-dependent enzymes"/>
    <property type="match status" value="1"/>
</dbReference>
<dbReference type="PANTHER" id="PTHR42743:SF11">
    <property type="entry name" value="AMINODEOXYCHORISMATE LYASE"/>
    <property type="match status" value="1"/>
</dbReference>
<protein>
    <recommendedName>
        <fullName evidence="4">Branched-chain amino acid aminotransferase/4-amino-4-deoxychorismate lyase</fullName>
    </recommendedName>
</protein>
<dbReference type="PANTHER" id="PTHR42743">
    <property type="entry name" value="AMINO-ACID AMINOTRANSFERASE"/>
    <property type="match status" value="1"/>
</dbReference>
<dbReference type="InterPro" id="IPR001544">
    <property type="entry name" value="Aminotrans_IV"/>
</dbReference>
<dbReference type="Gene3D" id="3.20.10.10">
    <property type="entry name" value="D-amino Acid Aminotransferase, subunit A, domain 2"/>
    <property type="match status" value="1"/>
</dbReference>
<keyword evidence="3" id="KW-1185">Reference proteome</keyword>
<dbReference type="Proteomes" id="UP001500393">
    <property type="component" value="Unassembled WGS sequence"/>
</dbReference>
<dbReference type="InterPro" id="IPR043132">
    <property type="entry name" value="BCAT-like_C"/>
</dbReference>
<evidence type="ECO:0000313" key="3">
    <source>
        <dbReference type="Proteomes" id="UP001500393"/>
    </source>
</evidence>